<dbReference type="InterPro" id="IPR013381">
    <property type="entry name" value="CRISPR-assoc_prot_Cse1"/>
</dbReference>
<reference evidence="2" key="1">
    <citation type="submission" date="2017-04" db="EMBL/GenBank/DDBJ databases">
        <title>Function of individual gut microbiota members based on whole genome sequencing of pure cultures obtained from chicken caecum.</title>
        <authorList>
            <person name="Medvecky M."/>
            <person name="Cejkova D."/>
            <person name="Polansky O."/>
            <person name="Karasova D."/>
            <person name="Kubasova T."/>
            <person name="Cizek A."/>
            <person name="Rychlik I."/>
        </authorList>
    </citation>
    <scope>NUCLEOTIDE SEQUENCE [LARGE SCALE GENOMIC DNA]</scope>
    <source>
        <strain evidence="2">An180</strain>
    </source>
</reference>
<evidence type="ECO:0000313" key="1">
    <source>
        <dbReference type="EMBL" id="OUP51864.1"/>
    </source>
</evidence>
<protein>
    <submittedName>
        <fullName evidence="1">Type I-E CRISPR-associated protein Cse1/CasA</fullName>
    </submittedName>
</protein>
<sequence>MSASFDILTQPWIPVVDKNGITQEIGLLEALEQAHAYQSVRDTSPMTEYSVYRFLIVFLMDMLRPEDDDALDGLLAEGHFDPDVIRGYITICEQEGVRFDLFDPERPFLQTTYRKDWDREPKSVTVLDYSIPNGNNHIHFDHKRVSTVYTPGEALRMLFAAQIFCTAAAQGYPSNVNGAPPWFTLIQGRNLFETLVFGMLETDRIELPLDCPPVLWRNFNEVTPKQKVARTSWLFGMYFPARRIHLIPSEDGHSVLGVYFSQGMNYEVTDAWEDPHVTYRITQKGRFNWKPSDDETIWRNLTDLIDTKGKRAPQIVAQYEDLDTFDRPLSLTLYGVQTNQANYIKAQRHDLQIPKQLLGNETALRFITGYIAQAERLGRALYKSLIDKEIAEESRLQARQRYYAFCERLLWKQFDAMVQSDFNYESSSHIAVSALCQEVAKSADWILEQLTLRGKTMLQVMDNQQKILGKEIAAMKKEMKR</sequence>
<gene>
    <name evidence="1" type="ORF">B5F17_11490</name>
</gene>
<organism evidence="1 2">
    <name type="scientific">Butyricicoccus pullicaecorum</name>
    <dbReference type="NCBI Taxonomy" id="501571"/>
    <lineage>
        <taxon>Bacteria</taxon>
        <taxon>Bacillati</taxon>
        <taxon>Bacillota</taxon>
        <taxon>Clostridia</taxon>
        <taxon>Eubacteriales</taxon>
        <taxon>Butyricicoccaceae</taxon>
        <taxon>Butyricicoccus</taxon>
    </lineage>
</organism>
<comment type="caution">
    <text evidence="1">The sequence shown here is derived from an EMBL/GenBank/DDBJ whole genome shotgun (WGS) entry which is preliminary data.</text>
</comment>
<evidence type="ECO:0000313" key="2">
    <source>
        <dbReference type="Proteomes" id="UP000195897"/>
    </source>
</evidence>
<proteinExistence type="predicted"/>
<dbReference type="AlphaFoldDB" id="A0A1Y4L520"/>
<dbReference type="EMBL" id="NFKK01000016">
    <property type="protein sequence ID" value="OUP51864.1"/>
    <property type="molecule type" value="Genomic_DNA"/>
</dbReference>
<name>A0A1Y4L520_9FIRM</name>
<dbReference type="NCBIfam" id="TIGR02547">
    <property type="entry name" value="casA_cse1"/>
    <property type="match status" value="1"/>
</dbReference>
<dbReference type="Pfam" id="PF09481">
    <property type="entry name" value="CRISPR_Cse1"/>
    <property type="match status" value="1"/>
</dbReference>
<accession>A0A1Y4L520</accession>
<dbReference type="RefSeq" id="WP_087373992.1">
    <property type="nucleotide sequence ID" value="NZ_NFKK01000016.1"/>
</dbReference>
<dbReference type="Proteomes" id="UP000195897">
    <property type="component" value="Unassembled WGS sequence"/>
</dbReference>